<name>K1T3K3_9ZZZZ</name>
<gene>
    <name evidence="1" type="ORF">LEA_11993</name>
</gene>
<evidence type="ECO:0000313" key="1">
    <source>
        <dbReference type="EMBL" id="EKC62154.1"/>
    </source>
</evidence>
<comment type="caution">
    <text evidence="1">The sequence shown here is derived from an EMBL/GenBank/DDBJ whole genome shotgun (WGS) entry which is preliminary data.</text>
</comment>
<sequence>NKEVGAVVKKTVRTQKEGDGPTPGDFKIEITVTDITHNSAKVKVTPSDDTVDYYVNVFPKSEVERDGKMLEGWEFIEYYGQDPYIGNKTQKGVYERSLSGLSSSYSYVVAAYDLSQDEEVVYYEFLTTKAPDVPDQFQITNIQPTTTGVTFTVTPQSADEWYCAWITTKSTYESFEPESYIQGVYYGLNNIAVDKQMTMSDYVKSIAKQGTAEWSNYDGDLKPKTDYVILAFYVDPNNEDQLEVYDYAYTKAEFRTETPETEVSLTLGDIKNLTDNGDGTAEVTVHVKASLATSYRIGAHTQTEIDE</sequence>
<dbReference type="EMBL" id="AJWY01008099">
    <property type="protein sequence ID" value="EKC62154.1"/>
    <property type="molecule type" value="Genomic_DNA"/>
</dbReference>
<accession>K1T3K3</accession>
<protein>
    <submittedName>
        <fullName evidence="1">Uncharacterized protein</fullName>
    </submittedName>
</protein>
<proteinExistence type="predicted"/>
<feature type="non-terminal residue" evidence="1">
    <location>
        <position position="307"/>
    </location>
</feature>
<feature type="non-terminal residue" evidence="1">
    <location>
        <position position="1"/>
    </location>
</feature>
<organism evidence="1">
    <name type="scientific">human gut metagenome</name>
    <dbReference type="NCBI Taxonomy" id="408170"/>
    <lineage>
        <taxon>unclassified sequences</taxon>
        <taxon>metagenomes</taxon>
        <taxon>organismal metagenomes</taxon>
    </lineage>
</organism>
<dbReference type="AlphaFoldDB" id="K1T3K3"/>
<reference evidence="1" key="1">
    <citation type="journal article" date="2013" name="Environ. Microbiol.">
        <title>Microbiota from the distal guts of lean and obese adolescents exhibit partial functional redundancy besides clear differences in community structure.</title>
        <authorList>
            <person name="Ferrer M."/>
            <person name="Ruiz A."/>
            <person name="Lanza F."/>
            <person name="Haange S.B."/>
            <person name="Oberbach A."/>
            <person name="Till H."/>
            <person name="Bargiela R."/>
            <person name="Campoy C."/>
            <person name="Segura M.T."/>
            <person name="Richter M."/>
            <person name="von Bergen M."/>
            <person name="Seifert J."/>
            <person name="Suarez A."/>
        </authorList>
    </citation>
    <scope>NUCLEOTIDE SEQUENCE</scope>
</reference>